<reference evidence="9" key="2">
    <citation type="submission" date="2025-08" db="UniProtKB">
        <authorList>
            <consortium name="RefSeq"/>
        </authorList>
    </citation>
    <scope>IDENTIFICATION</scope>
    <source>
        <tissue evidence="9">Whole plant</tissue>
    </source>
</reference>
<dbReference type="PANTHER" id="PTHR48475:SF1">
    <property type="entry name" value="RNASE H TYPE-1 DOMAIN-CONTAINING PROTEIN"/>
    <property type="match status" value="1"/>
</dbReference>
<dbReference type="CDD" id="cd09274">
    <property type="entry name" value="RNase_HI_RT_Ty3"/>
    <property type="match status" value="1"/>
</dbReference>
<accession>A0A6P4DMN3</accession>
<evidence type="ECO:0000256" key="5">
    <source>
        <dbReference type="ARBA" id="ARBA00022801"/>
    </source>
</evidence>
<dbReference type="PROSITE" id="PS50994">
    <property type="entry name" value="INTEGRASE"/>
    <property type="match status" value="1"/>
</dbReference>
<dbReference type="GO" id="GO:0016787">
    <property type="term" value="F:hydrolase activity"/>
    <property type="evidence" value="ECO:0007669"/>
    <property type="project" value="UniProtKB-KW"/>
</dbReference>
<organism evidence="8 9">
    <name type="scientific">Arachis duranensis</name>
    <name type="common">Wild peanut</name>
    <dbReference type="NCBI Taxonomy" id="130453"/>
    <lineage>
        <taxon>Eukaryota</taxon>
        <taxon>Viridiplantae</taxon>
        <taxon>Streptophyta</taxon>
        <taxon>Embryophyta</taxon>
        <taxon>Tracheophyta</taxon>
        <taxon>Spermatophyta</taxon>
        <taxon>Magnoliopsida</taxon>
        <taxon>eudicotyledons</taxon>
        <taxon>Gunneridae</taxon>
        <taxon>Pentapetalae</taxon>
        <taxon>rosids</taxon>
        <taxon>fabids</taxon>
        <taxon>Fabales</taxon>
        <taxon>Fabaceae</taxon>
        <taxon>Papilionoideae</taxon>
        <taxon>50 kb inversion clade</taxon>
        <taxon>dalbergioids sensu lato</taxon>
        <taxon>Dalbergieae</taxon>
        <taxon>Pterocarpus clade</taxon>
        <taxon>Arachis</taxon>
    </lineage>
</organism>
<evidence type="ECO:0000256" key="2">
    <source>
        <dbReference type="ARBA" id="ARBA00022695"/>
    </source>
</evidence>
<dbReference type="Pfam" id="PF17917">
    <property type="entry name" value="RT_RNaseH"/>
    <property type="match status" value="1"/>
</dbReference>
<dbReference type="SUPFAM" id="SSF56672">
    <property type="entry name" value="DNA/RNA polymerases"/>
    <property type="match status" value="1"/>
</dbReference>
<dbReference type="SUPFAM" id="SSF53098">
    <property type="entry name" value="Ribonuclease H-like"/>
    <property type="match status" value="1"/>
</dbReference>
<evidence type="ECO:0000256" key="6">
    <source>
        <dbReference type="ARBA" id="ARBA00022918"/>
    </source>
</evidence>
<keyword evidence="5" id="KW-0378">Hydrolase</keyword>
<evidence type="ECO:0000313" key="8">
    <source>
        <dbReference type="Proteomes" id="UP000515211"/>
    </source>
</evidence>
<dbReference type="InterPro" id="IPR041373">
    <property type="entry name" value="RT_RNaseH"/>
</dbReference>
<gene>
    <name evidence="9" type="primary">LOC107492766</name>
</gene>
<evidence type="ECO:0000256" key="4">
    <source>
        <dbReference type="ARBA" id="ARBA00022759"/>
    </source>
</evidence>
<dbReference type="KEGG" id="adu:107492766"/>
<evidence type="ECO:0000313" key="9">
    <source>
        <dbReference type="RefSeq" id="XP_015969309.1"/>
    </source>
</evidence>
<feature type="domain" description="Integrase catalytic" evidence="7">
    <location>
        <begin position="235"/>
        <end position="361"/>
    </location>
</feature>
<proteinExistence type="predicted"/>
<dbReference type="GO" id="GO:0004519">
    <property type="term" value="F:endonuclease activity"/>
    <property type="evidence" value="ECO:0007669"/>
    <property type="project" value="UniProtKB-KW"/>
</dbReference>
<dbReference type="GO" id="GO:0003676">
    <property type="term" value="F:nucleic acid binding"/>
    <property type="evidence" value="ECO:0007669"/>
    <property type="project" value="InterPro"/>
</dbReference>
<dbReference type="InterPro" id="IPR001584">
    <property type="entry name" value="Integrase_cat-core"/>
</dbReference>
<dbReference type="InterPro" id="IPR043502">
    <property type="entry name" value="DNA/RNA_pol_sf"/>
</dbReference>
<evidence type="ECO:0000256" key="1">
    <source>
        <dbReference type="ARBA" id="ARBA00022679"/>
    </source>
</evidence>
<keyword evidence="3" id="KW-0540">Nuclease</keyword>
<dbReference type="GO" id="GO:0015074">
    <property type="term" value="P:DNA integration"/>
    <property type="evidence" value="ECO:0007669"/>
    <property type="project" value="InterPro"/>
</dbReference>
<dbReference type="PANTHER" id="PTHR48475">
    <property type="entry name" value="RIBONUCLEASE H"/>
    <property type="match status" value="1"/>
</dbReference>
<name>A0A6P4DMN3_ARADU</name>
<dbReference type="AlphaFoldDB" id="A0A6P4DMN3"/>
<keyword evidence="2" id="KW-0548">Nucleotidyltransferase</keyword>
<dbReference type="GeneID" id="107492766"/>
<dbReference type="OrthoDB" id="1934793at2759"/>
<keyword evidence="8" id="KW-1185">Reference proteome</keyword>
<evidence type="ECO:0000259" key="7">
    <source>
        <dbReference type="PROSITE" id="PS50994"/>
    </source>
</evidence>
<dbReference type="InterPro" id="IPR012337">
    <property type="entry name" value="RNaseH-like_sf"/>
</dbReference>
<dbReference type="InterPro" id="IPR036397">
    <property type="entry name" value="RNaseH_sf"/>
</dbReference>
<dbReference type="RefSeq" id="XP_015969309.1">
    <property type="nucleotide sequence ID" value="XM_016113823.1"/>
</dbReference>
<protein>
    <submittedName>
        <fullName evidence="9">Uncharacterized protein LOC107492766</fullName>
    </submittedName>
</protein>
<reference evidence="8" key="1">
    <citation type="journal article" date="2016" name="Nat. Genet.">
        <title>The genome sequences of Arachis duranensis and Arachis ipaensis, the diploid ancestors of cultivated peanut.</title>
        <authorList>
            <person name="Bertioli D.J."/>
            <person name="Cannon S.B."/>
            <person name="Froenicke L."/>
            <person name="Huang G."/>
            <person name="Farmer A.D."/>
            <person name="Cannon E.K."/>
            <person name="Liu X."/>
            <person name="Gao D."/>
            <person name="Clevenger J."/>
            <person name="Dash S."/>
            <person name="Ren L."/>
            <person name="Moretzsohn M.C."/>
            <person name="Shirasawa K."/>
            <person name="Huang W."/>
            <person name="Vidigal B."/>
            <person name="Abernathy B."/>
            <person name="Chu Y."/>
            <person name="Niederhuth C.E."/>
            <person name="Umale P."/>
            <person name="Araujo A.C."/>
            <person name="Kozik A."/>
            <person name="Kim K.D."/>
            <person name="Burow M.D."/>
            <person name="Varshney R.K."/>
            <person name="Wang X."/>
            <person name="Zhang X."/>
            <person name="Barkley N."/>
            <person name="Guimaraes P.M."/>
            <person name="Isobe S."/>
            <person name="Guo B."/>
            <person name="Liao B."/>
            <person name="Stalker H.T."/>
            <person name="Schmitz R.J."/>
            <person name="Scheffler B.E."/>
            <person name="Leal-Bertioli S.C."/>
            <person name="Xun X."/>
            <person name="Jackson S.A."/>
            <person name="Michelmore R."/>
            <person name="Ozias-Akins P."/>
        </authorList>
    </citation>
    <scope>NUCLEOTIDE SEQUENCE [LARGE SCALE GENOMIC DNA]</scope>
    <source>
        <strain evidence="8">cv. V14167</strain>
    </source>
</reference>
<keyword evidence="4" id="KW-0255">Endonuclease</keyword>
<evidence type="ECO:0000256" key="3">
    <source>
        <dbReference type="ARBA" id="ARBA00022722"/>
    </source>
</evidence>
<dbReference type="Proteomes" id="UP000515211">
    <property type="component" value="Chromosome 6"/>
</dbReference>
<sequence>MANVRPFEPLKLYIASSKNTIGCILAQDDENGHEQAVYYLSRVLTDMETRYSPIEKLCLSLYHACMKLKCYMVAKSVKVIAQTDVIKYMLSFPVLTGRLEKWMLALTEFDLQYVPAKAFKGQVIADFLVDNSKDLNDQGANIVDVEVNYWKLYFDGSKHKDGAGVGILIISPKGIPSKFLFELKYPSSNNVAEYENVSLVHIPRIHNEIANELAQIASRYRIGLETIKKLSSIHQILVPANKGEVLCMDEWEDFDWRKPIARYLKDPNTAVDRKIKLQVEAIPLVGVGQSEIIDFVEKNIIHRFEISQTLSTDQGTMFTGQRIKNFAASRNINMVTSTPYYAQANGQVDVANKILIGLIKK</sequence>
<dbReference type="GO" id="GO:0003964">
    <property type="term" value="F:RNA-directed DNA polymerase activity"/>
    <property type="evidence" value="ECO:0007669"/>
    <property type="project" value="UniProtKB-KW"/>
</dbReference>
<keyword evidence="1" id="KW-0808">Transferase</keyword>
<keyword evidence="6" id="KW-0695">RNA-directed DNA polymerase</keyword>
<dbReference type="Gene3D" id="3.30.420.10">
    <property type="entry name" value="Ribonuclease H-like superfamily/Ribonuclease H"/>
    <property type="match status" value="1"/>
</dbReference>